<sequence>KCNILSPVASVSAAASFSPVTTTSPGASFSPVTTMVNILHEGITVESKATFEFFIKMKASDRNNPRANNEDTAQKLVLADLNPIQGD</sequence>
<accession>A0A9N9JBZ6</accession>
<keyword evidence="2" id="KW-1185">Reference proteome</keyword>
<proteinExistence type="predicted"/>
<name>A0A9N9JBZ6_9GLOM</name>
<protein>
    <submittedName>
        <fullName evidence="1">4922_t:CDS:1</fullName>
    </submittedName>
</protein>
<organism evidence="1 2">
    <name type="scientific">Dentiscutata erythropus</name>
    <dbReference type="NCBI Taxonomy" id="1348616"/>
    <lineage>
        <taxon>Eukaryota</taxon>
        <taxon>Fungi</taxon>
        <taxon>Fungi incertae sedis</taxon>
        <taxon>Mucoromycota</taxon>
        <taxon>Glomeromycotina</taxon>
        <taxon>Glomeromycetes</taxon>
        <taxon>Diversisporales</taxon>
        <taxon>Gigasporaceae</taxon>
        <taxon>Dentiscutata</taxon>
    </lineage>
</organism>
<gene>
    <name evidence="1" type="ORF">DERYTH_LOCUS18498</name>
</gene>
<reference evidence="1" key="1">
    <citation type="submission" date="2021-06" db="EMBL/GenBank/DDBJ databases">
        <authorList>
            <person name="Kallberg Y."/>
            <person name="Tangrot J."/>
            <person name="Rosling A."/>
        </authorList>
    </citation>
    <scope>NUCLEOTIDE SEQUENCE</scope>
    <source>
        <strain evidence="1">MA453B</strain>
    </source>
</reference>
<comment type="caution">
    <text evidence="1">The sequence shown here is derived from an EMBL/GenBank/DDBJ whole genome shotgun (WGS) entry which is preliminary data.</text>
</comment>
<feature type="non-terminal residue" evidence="1">
    <location>
        <position position="1"/>
    </location>
</feature>
<dbReference type="AlphaFoldDB" id="A0A9N9JBZ6"/>
<evidence type="ECO:0000313" key="1">
    <source>
        <dbReference type="EMBL" id="CAG8768874.1"/>
    </source>
</evidence>
<dbReference type="Proteomes" id="UP000789405">
    <property type="component" value="Unassembled WGS sequence"/>
</dbReference>
<dbReference type="EMBL" id="CAJVPY010018838">
    <property type="protein sequence ID" value="CAG8768874.1"/>
    <property type="molecule type" value="Genomic_DNA"/>
</dbReference>
<evidence type="ECO:0000313" key="2">
    <source>
        <dbReference type="Proteomes" id="UP000789405"/>
    </source>
</evidence>